<dbReference type="Gene3D" id="3.30.2310.20">
    <property type="entry name" value="RelE-like"/>
    <property type="match status" value="1"/>
</dbReference>
<evidence type="ECO:0000256" key="1">
    <source>
        <dbReference type="ARBA" id="ARBA00006226"/>
    </source>
</evidence>
<dbReference type="AlphaFoldDB" id="A0A4R5ACS7"/>
<evidence type="ECO:0000313" key="3">
    <source>
        <dbReference type="EMBL" id="TDD67612.1"/>
    </source>
</evidence>
<keyword evidence="4" id="KW-1185">Reference proteome</keyword>
<dbReference type="Proteomes" id="UP000295217">
    <property type="component" value="Unassembled WGS sequence"/>
</dbReference>
<dbReference type="InterPro" id="IPR007712">
    <property type="entry name" value="RelE/ParE_toxin"/>
</dbReference>
<keyword evidence="2" id="KW-1277">Toxin-antitoxin system</keyword>
<reference evidence="3 4" key="1">
    <citation type="submission" date="2019-02" db="EMBL/GenBank/DDBJ databases">
        <title>Draft genome sequences of novel Actinobacteria.</title>
        <authorList>
            <person name="Sahin N."/>
            <person name="Ay H."/>
            <person name="Saygin H."/>
        </authorList>
    </citation>
    <scope>NUCLEOTIDE SEQUENCE [LARGE SCALE GENOMIC DNA]</scope>
    <source>
        <strain evidence="3 4">8K307</strain>
    </source>
</reference>
<organism evidence="3 4">
    <name type="scientific">Jiangella aurantiaca</name>
    <dbReference type="NCBI Taxonomy" id="2530373"/>
    <lineage>
        <taxon>Bacteria</taxon>
        <taxon>Bacillati</taxon>
        <taxon>Actinomycetota</taxon>
        <taxon>Actinomycetes</taxon>
        <taxon>Jiangellales</taxon>
        <taxon>Jiangellaceae</taxon>
        <taxon>Jiangella</taxon>
    </lineage>
</organism>
<evidence type="ECO:0000313" key="4">
    <source>
        <dbReference type="Proteomes" id="UP000295217"/>
    </source>
</evidence>
<proteinExistence type="inferred from homology"/>
<dbReference type="Pfam" id="PF05016">
    <property type="entry name" value="ParE_toxin"/>
    <property type="match status" value="1"/>
</dbReference>
<comment type="similarity">
    <text evidence="1">Belongs to the RelE toxin family.</text>
</comment>
<comment type="caution">
    <text evidence="3">The sequence shown here is derived from an EMBL/GenBank/DDBJ whole genome shotgun (WGS) entry which is preliminary data.</text>
</comment>
<dbReference type="InterPro" id="IPR035093">
    <property type="entry name" value="RelE/ParE_toxin_dom_sf"/>
</dbReference>
<sequence length="109" mass="12679">MSDRPVRLRERARWDIEDAISYYRKEHAQQSALDFIDALERVYAMIGRHPGAGSTRYGHELGLPGLRTAPVERFPYLVFYVEREDHLDVWRVLHTKRDIPASFGVHTGS</sequence>
<name>A0A4R5ACS7_9ACTN</name>
<accession>A0A4R5ACS7</accession>
<dbReference type="PANTHER" id="PTHR33755:SF8">
    <property type="entry name" value="TOXIN PARE2"/>
    <property type="match status" value="1"/>
</dbReference>
<gene>
    <name evidence="3" type="ORF">E1262_18345</name>
</gene>
<dbReference type="PANTHER" id="PTHR33755">
    <property type="entry name" value="TOXIN PARE1-RELATED"/>
    <property type="match status" value="1"/>
</dbReference>
<dbReference type="OrthoDB" id="3174173at2"/>
<evidence type="ECO:0000256" key="2">
    <source>
        <dbReference type="ARBA" id="ARBA00022649"/>
    </source>
</evidence>
<dbReference type="EMBL" id="SMLB01000027">
    <property type="protein sequence ID" value="TDD67612.1"/>
    <property type="molecule type" value="Genomic_DNA"/>
</dbReference>
<dbReference type="InterPro" id="IPR051803">
    <property type="entry name" value="TA_system_RelE-like_toxin"/>
</dbReference>
<protein>
    <submittedName>
        <fullName evidence="3">Type II toxin-antitoxin system RelE/ParE family toxin</fullName>
    </submittedName>
</protein>
<dbReference type="RefSeq" id="WP_132104584.1">
    <property type="nucleotide sequence ID" value="NZ_SMLB01000027.1"/>
</dbReference>